<feature type="compositionally biased region" description="Basic and acidic residues" evidence="1">
    <location>
        <begin position="246"/>
        <end position="257"/>
    </location>
</feature>
<feature type="transmembrane region" description="Helical" evidence="2">
    <location>
        <begin position="41"/>
        <end position="65"/>
    </location>
</feature>
<accession>A0ABD5V3W9</accession>
<comment type="caution">
    <text evidence="3">The sequence shown here is derived from an EMBL/GenBank/DDBJ whole genome shotgun (WGS) entry which is preliminary data.</text>
</comment>
<organism evidence="3 4">
    <name type="scientific">Halalkalicoccus tibetensis</name>
    <dbReference type="NCBI Taxonomy" id="175632"/>
    <lineage>
        <taxon>Archaea</taxon>
        <taxon>Methanobacteriati</taxon>
        <taxon>Methanobacteriota</taxon>
        <taxon>Stenosarchaea group</taxon>
        <taxon>Halobacteria</taxon>
        <taxon>Halobacteriales</taxon>
        <taxon>Halococcaceae</taxon>
        <taxon>Halalkalicoccus</taxon>
    </lineage>
</organism>
<feature type="compositionally biased region" description="Basic and acidic residues" evidence="1">
    <location>
        <begin position="268"/>
        <end position="277"/>
    </location>
</feature>
<sequence>MLGDAIEYPARGEDALTTVLVGGLLPVLATLIGLVGLALSVLLVGFAILPLALVPGLALFGYYVAVLRSTVAGDPDPPRFRNWKRLLVDGLRFVAVSVVYAVPFVLLVGTFVAVVAASEAAVGDPAAETVAAVGAAVTALLAAGSLLAYAYFQPLALANLAREDRLGAAFDLGTLRTVGLTKTYAVAWLLAAVVWLVGGAIEGTLWIVLVGLFVGFYADVVRYYLYGRGLRRALGIDSDPEPATAPDRDPRDAEPTRSGDPTASSRPATERPAEPIERGTIPRIEEPAEFATRTGRRDRERGWPDWETDG</sequence>
<feature type="transmembrane region" description="Helical" evidence="2">
    <location>
        <begin position="173"/>
        <end position="197"/>
    </location>
</feature>
<name>A0ABD5V3W9_9EURY</name>
<feature type="transmembrane region" description="Helical" evidence="2">
    <location>
        <begin position="129"/>
        <end position="152"/>
    </location>
</feature>
<evidence type="ECO:0000256" key="2">
    <source>
        <dbReference type="SAM" id="Phobius"/>
    </source>
</evidence>
<reference evidence="3 4" key="1">
    <citation type="journal article" date="2019" name="Int. J. Syst. Evol. Microbiol.">
        <title>The Global Catalogue of Microorganisms (GCM) 10K type strain sequencing project: providing services to taxonomists for standard genome sequencing and annotation.</title>
        <authorList>
            <consortium name="The Broad Institute Genomics Platform"/>
            <consortium name="The Broad Institute Genome Sequencing Center for Infectious Disease"/>
            <person name="Wu L."/>
            <person name="Ma J."/>
        </authorList>
    </citation>
    <scope>NUCLEOTIDE SEQUENCE [LARGE SCALE GENOMIC DNA]</scope>
    <source>
        <strain evidence="3 4">CGMCC 1.3240</strain>
    </source>
</reference>
<proteinExistence type="predicted"/>
<dbReference type="Proteomes" id="UP001596312">
    <property type="component" value="Unassembled WGS sequence"/>
</dbReference>
<keyword evidence="2" id="KW-1133">Transmembrane helix</keyword>
<dbReference type="Pfam" id="PF13197">
    <property type="entry name" value="DUF4013"/>
    <property type="match status" value="1"/>
</dbReference>
<protein>
    <submittedName>
        <fullName evidence="3">DUF4013 domain-containing protein</fullName>
    </submittedName>
</protein>
<keyword evidence="4" id="KW-1185">Reference proteome</keyword>
<keyword evidence="2" id="KW-0812">Transmembrane</keyword>
<dbReference type="InterPro" id="IPR025098">
    <property type="entry name" value="DUF4013"/>
</dbReference>
<dbReference type="RefSeq" id="WP_340602658.1">
    <property type="nucleotide sequence ID" value="NZ_JBBMXV010000001.1"/>
</dbReference>
<keyword evidence="2" id="KW-0472">Membrane</keyword>
<feature type="compositionally biased region" description="Basic and acidic residues" evidence="1">
    <location>
        <begin position="295"/>
        <end position="304"/>
    </location>
</feature>
<dbReference type="EMBL" id="JBHSXQ010000001">
    <property type="protein sequence ID" value="MFC6904147.1"/>
    <property type="molecule type" value="Genomic_DNA"/>
</dbReference>
<feature type="transmembrane region" description="Helical" evidence="2">
    <location>
        <begin position="86"/>
        <end position="117"/>
    </location>
</feature>
<evidence type="ECO:0000313" key="4">
    <source>
        <dbReference type="Proteomes" id="UP001596312"/>
    </source>
</evidence>
<feature type="transmembrane region" description="Helical" evidence="2">
    <location>
        <begin position="15"/>
        <end position="35"/>
    </location>
</feature>
<dbReference type="AlphaFoldDB" id="A0ABD5V3W9"/>
<gene>
    <name evidence="3" type="ORF">ACFQGH_02910</name>
</gene>
<evidence type="ECO:0000256" key="1">
    <source>
        <dbReference type="SAM" id="MobiDB-lite"/>
    </source>
</evidence>
<evidence type="ECO:0000313" key="3">
    <source>
        <dbReference type="EMBL" id="MFC6904147.1"/>
    </source>
</evidence>
<feature type="region of interest" description="Disordered" evidence="1">
    <location>
        <begin position="237"/>
        <end position="310"/>
    </location>
</feature>
<feature type="transmembrane region" description="Helical" evidence="2">
    <location>
        <begin position="203"/>
        <end position="225"/>
    </location>
</feature>